<evidence type="ECO:0000313" key="4">
    <source>
        <dbReference type="Proteomes" id="UP000184485"/>
    </source>
</evidence>
<protein>
    <submittedName>
        <fullName evidence="3">Uncharacterized membrane protein</fullName>
    </submittedName>
</protein>
<name>A0A1M4V1F8_9HYPH</name>
<dbReference type="Pfam" id="PF06863">
    <property type="entry name" value="DUF1254"/>
    <property type="match status" value="1"/>
</dbReference>
<accession>A0A1M4V1F8</accession>
<dbReference type="RefSeq" id="WP_139251305.1">
    <property type="nucleotide sequence ID" value="NZ_FQUP01000001.1"/>
</dbReference>
<dbReference type="AlphaFoldDB" id="A0A1M4V1F8"/>
<proteinExistence type="predicted"/>
<organism evidence="3 4">
    <name type="scientific">Kaistia soli DSM 19436</name>
    <dbReference type="NCBI Taxonomy" id="1122133"/>
    <lineage>
        <taxon>Bacteria</taxon>
        <taxon>Pseudomonadati</taxon>
        <taxon>Pseudomonadota</taxon>
        <taxon>Alphaproteobacteria</taxon>
        <taxon>Hyphomicrobiales</taxon>
        <taxon>Kaistiaceae</taxon>
        <taxon>Kaistia</taxon>
    </lineage>
</organism>
<evidence type="ECO:0000256" key="1">
    <source>
        <dbReference type="SAM" id="Phobius"/>
    </source>
</evidence>
<sequence>MKRLLLYGLGGLLLGGIIHIAAILLVPDFATRDAWTSLGRLGPDGVFHLLPEGDAGTTGLTDLDPAMAHAACRFTLLEGPIRIRAKMPDEFWSLAVFDRRGSNVYSLNDRTAERSDIDLVIATPLQMAKLRENPLPALDRAIIIELPLTRGFLLIRAFVPNPTLAPAAETALRSADCAASLTAPDNGSDPSAAP</sequence>
<keyword evidence="4" id="KW-1185">Reference proteome</keyword>
<dbReference type="InterPro" id="IPR014456">
    <property type="entry name" value="UCP010244_IM"/>
</dbReference>
<dbReference type="Proteomes" id="UP000184485">
    <property type="component" value="Unassembled WGS sequence"/>
</dbReference>
<keyword evidence="1" id="KW-0812">Transmembrane</keyword>
<keyword evidence="1" id="KW-1133">Transmembrane helix</keyword>
<dbReference type="EMBL" id="FQUP01000001">
    <property type="protein sequence ID" value="SHE62732.1"/>
    <property type="molecule type" value="Genomic_DNA"/>
</dbReference>
<feature type="transmembrane region" description="Helical" evidence="1">
    <location>
        <begin position="6"/>
        <end position="26"/>
    </location>
</feature>
<dbReference type="InterPro" id="IPR010679">
    <property type="entry name" value="DUF1254"/>
</dbReference>
<dbReference type="OrthoDB" id="1346484at2"/>
<dbReference type="STRING" id="1122133.SAMN02745157_0585"/>
<keyword evidence="1" id="KW-0472">Membrane</keyword>
<evidence type="ECO:0000313" key="3">
    <source>
        <dbReference type="EMBL" id="SHE62732.1"/>
    </source>
</evidence>
<dbReference type="PIRSF" id="PIRSF010244">
    <property type="entry name" value="UCP010244_imp"/>
    <property type="match status" value="1"/>
</dbReference>
<evidence type="ECO:0000259" key="2">
    <source>
        <dbReference type="Pfam" id="PF06863"/>
    </source>
</evidence>
<gene>
    <name evidence="3" type="ORF">SAMN02745157_0585</name>
</gene>
<feature type="domain" description="DUF1254" evidence="2">
    <location>
        <begin position="69"/>
        <end position="170"/>
    </location>
</feature>
<reference evidence="3 4" key="1">
    <citation type="submission" date="2016-11" db="EMBL/GenBank/DDBJ databases">
        <authorList>
            <person name="Jaros S."/>
            <person name="Januszkiewicz K."/>
            <person name="Wedrychowicz H."/>
        </authorList>
    </citation>
    <scope>NUCLEOTIDE SEQUENCE [LARGE SCALE GENOMIC DNA]</scope>
    <source>
        <strain evidence="3 4">DSM 19436</strain>
    </source>
</reference>